<evidence type="ECO:0000313" key="1">
    <source>
        <dbReference type="EMBL" id="KKL03788.1"/>
    </source>
</evidence>
<organism evidence="1">
    <name type="scientific">marine sediment metagenome</name>
    <dbReference type="NCBI Taxonomy" id="412755"/>
    <lineage>
        <taxon>unclassified sequences</taxon>
        <taxon>metagenomes</taxon>
        <taxon>ecological metagenomes</taxon>
    </lineage>
</organism>
<accession>A0A0F9CV92</accession>
<name>A0A0F9CV92_9ZZZZ</name>
<comment type="caution">
    <text evidence="1">The sequence shown here is derived from an EMBL/GenBank/DDBJ whole genome shotgun (WGS) entry which is preliminary data.</text>
</comment>
<dbReference type="AlphaFoldDB" id="A0A0F9CV92"/>
<gene>
    <name evidence="1" type="ORF">LCGC14_2622630</name>
</gene>
<dbReference type="EMBL" id="LAZR01044792">
    <property type="protein sequence ID" value="KKL03788.1"/>
    <property type="molecule type" value="Genomic_DNA"/>
</dbReference>
<protein>
    <submittedName>
        <fullName evidence="1">Uncharacterized protein</fullName>
    </submittedName>
</protein>
<reference evidence="1" key="1">
    <citation type="journal article" date="2015" name="Nature">
        <title>Complex archaea that bridge the gap between prokaryotes and eukaryotes.</title>
        <authorList>
            <person name="Spang A."/>
            <person name="Saw J.H."/>
            <person name="Jorgensen S.L."/>
            <person name="Zaremba-Niedzwiedzka K."/>
            <person name="Martijn J."/>
            <person name="Lind A.E."/>
            <person name="van Eijk R."/>
            <person name="Schleper C."/>
            <person name="Guy L."/>
            <person name="Ettema T.J."/>
        </authorList>
    </citation>
    <scope>NUCLEOTIDE SEQUENCE</scope>
</reference>
<sequence>MKWIYIVTWCLTSWTYQSPAIEYDEFGRLSNIYSIPQMIKQELCGYKKTFDSREEAFAFYERALLEHSEPTFYGFSSAEEMGVENVEIDSVIPYDSTTLFEWADIRFSNIFYTIYPSEWDTLNFIFPDTIYFANPIKDEKEKRE</sequence>
<proteinExistence type="predicted"/>